<proteinExistence type="predicted"/>
<gene>
    <name evidence="4" type="ordered locus">Pnap_4741</name>
</gene>
<feature type="region of interest" description="Disordered" evidence="1">
    <location>
        <begin position="181"/>
        <end position="219"/>
    </location>
</feature>
<keyword evidence="4" id="KW-0614">Plasmid</keyword>
<evidence type="ECO:0000256" key="2">
    <source>
        <dbReference type="SAM" id="SignalP"/>
    </source>
</evidence>
<organism evidence="4 5">
    <name type="scientific">Polaromonas naphthalenivorans (strain CJ2)</name>
    <dbReference type="NCBI Taxonomy" id="365044"/>
    <lineage>
        <taxon>Bacteria</taxon>
        <taxon>Pseudomonadati</taxon>
        <taxon>Pseudomonadota</taxon>
        <taxon>Betaproteobacteria</taxon>
        <taxon>Burkholderiales</taxon>
        <taxon>Comamonadaceae</taxon>
        <taxon>Polaromonas</taxon>
    </lineage>
</organism>
<reference evidence="5" key="1">
    <citation type="journal article" date="2009" name="Environ. Microbiol.">
        <title>The genome of Polaromonas naphthalenivorans strain CJ2, isolated from coal tar-contaminated sediment, reveals physiological and metabolic versatility and evolution through extensive horizontal gene transfer.</title>
        <authorList>
            <person name="Yagi J.M."/>
            <person name="Sims D."/>
            <person name="Brettin T."/>
            <person name="Bruce D."/>
            <person name="Madsen E.L."/>
        </authorList>
    </citation>
    <scope>NUCLEOTIDE SEQUENCE [LARGE SCALE GENOMIC DNA]</scope>
    <source>
        <strain evidence="5">CJ2</strain>
        <plasmid evidence="5">Plasmid pPNAP04</plasmid>
    </source>
</reference>
<protein>
    <submittedName>
        <fullName evidence="4">Putative transposase</fullName>
    </submittedName>
</protein>
<feature type="chain" id="PRO_5002639505" evidence="2">
    <location>
        <begin position="25"/>
        <end position="327"/>
    </location>
</feature>
<dbReference type="GO" id="GO:0004803">
    <property type="term" value="F:transposase activity"/>
    <property type="evidence" value="ECO:0007669"/>
    <property type="project" value="InterPro"/>
</dbReference>
<accession>A1VWX4</accession>
<dbReference type="HOGENOM" id="CLU_849546_0_0_4"/>
<dbReference type="GO" id="GO:0003677">
    <property type="term" value="F:DNA binding"/>
    <property type="evidence" value="ECO:0007669"/>
    <property type="project" value="InterPro"/>
</dbReference>
<feature type="domain" description="Transposase IS801/IS1294" evidence="3">
    <location>
        <begin position="87"/>
        <end position="166"/>
    </location>
</feature>
<dbReference type="KEGG" id="pna:Pnap_4741"/>
<dbReference type="Proteomes" id="UP000000644">
    <property type="component" value="Plasmid pPNAP04"/>
</dbReference>
<evidence type="ECO:0000259" key="3">
    <source>
        <dbReference type="Pfam" id="PF04986"/>
    </source>
</evidence>
<dbReference type="AlphaFoldDB" id="A1VWX4"/>
<feature type="signal peptide" evidence="2">
    <location>
        <begin position="1"/>
        <end position="24"/>
    </location>
</feature>
<keyword evidence="5" id="KW-1185">Reference proteome</keyword>
<evidence type="ECO:0000256" key="1">
    <source>
        <dbReference type="SAM" id="MobiDB-lite"/>
    </source>
</evidence>
<dbReference type="EMBL" id="CP000533">
    <property type="protein sequence ID" value="ABM40152.1"/>
    <property type="molecule type" value="Genomic_DNA"/>
</dbReference>
<dbReference type="PROSITE" id="PS51257">
    <property type="entry name" value="PROKAR_LIPOPROTEIN"/>
    <property type="match status" value="1"/>
</dbReference>
<name>A1VWX4_POLNA</name>
<dbReference type="GO" id="GO:0006313">
    <property type="term" value="P:DNA transposition"/>
    <property type="evidence" value="ECO:0007669"/>
    <property type="project" value="InterPro"/>
</dbReference>
<dbReference type="Pfam" id="PF04986">
    <property type="entry name" value="Y2_Tnp"/>
    <property type="match status" value="1"/>
</dbReference>
<dbReference type="InterPro" id="IPR007069">
    <property type="entry name" value="Transposase_32"/>
</dbReference>
<keyword evidence="2" id="KW-0732">Signal</keyword>
<geneLocation type="plasmid" evidence="4 5">
    <name>pPNAP04</name>
</geneLocation>
<sequence>MRRPWPRCRLICAVASCAPLSAGACWRVVRPKTCWPTSTAASRSTPVCALRRTPAQHWSGCSASQPRARQAFMKKLLLSVMKRGLYILFLVRYCARPPLAMDHLRKEGAALVYRCAKQHSEPTGDKRGAKVDELTLTPLELIARIAALVPPPRTHRHRYFGVLAPNSPLRASVTAFATPAHPATQAEPAATGEGKGAPGVVPLGNAAPTQPEPAQPITPKRSPAHYLWAMLIARIYEVFPLLCPMCGGQMRLIAFITEGTQVRKILDHIGVESEPPHIASARGPPLWEDCGDAQMDDGAQVEPDWGADWDGAAQPAPDFDVDQRVNW</sequence>
<evidence type="ECO:0000313" key="5">
    <source>
        <dbReference type="Proteomes" id="UP000000644"/>
    </source>
</evidence>
<evidence type="ECO:0000313" key="4">
    <source>
        <dbReference type="EMBL" id="ABM40152.1"/>
    </source>
</evidence>